<keyword evidence="2" id="KW-1185">Reference proteome</keyword>
<accession>A0A2V5JA52</accession>
<evidence type="ECO:0000313" key="1">
    <source>
        <dbReference type="EMBL" id="PYI31806.1"/>
    </source>
</evidence>
<dbReference type="Proteomes" id="UP000248817">
    <property type="component" value="Unassembled WGS sequence"/>
</dbReference>
<protein>
    <recommendedName>
        <fullName evidence="3">Fe2OG dioxygenase domain-containing protein</fullName>
    </recommendedName>
</protein>
<sequence length="366" mass="41870">MVSKNCSFCFLWQDRLRQSRSVCPRCRPDLPLEESQARRIIKKAHQAPYREGSETIVDIPVRNRWELNPDQFKLRNSNWNTFLKSVIAGVSQELGLDLTVHAELYKMLIDEEGAILKAHAHTENAPDVVATLVIGLPSSYEGGAVTERHRGFTRSVKLSSRECSYGCWYAGLVHEVLPVTSGYRWVLTYNLTIDASETRLPRALRQPDTLPLYSAIARWLKQVSDNSLQGHFWYQLDHRYTDASISLKALEFRDLACVQALCEISTRLPVDIFLGVLQREEWGNCEFLGPGSLTSRNRLLCKHNANYHPLRDVLSRTHAVKSLVDLNGDWVFQEMQLDAKSILQKDRFGDIPAYEDYRGYPGNCVR</sequence>
<dbReference type="EMBL" id="KZ825499">
    <property type="protein sequence ID" value="PYI31806.1"/>
    <property type="molecule type" value="Genomic_DNA"/>
</dbReference>
<dbReference type="PANTHER" id="PTHR33099:SF7">
    <property type="entry name" value="MYND-TYPE DOMAIN-CONTAINING PROTEIN"/>
    <property type="match status" value="1"/>
</dbReference>
<evidence type="ECO:0008006" key="3">
    <source>
        <dbReference type="Google" id="ProtNLM"/>
    </source>
</evidence>
<organism evidence="1 2">
    <name type="scientific">Aspergillus indologenus CBS 114.80</name>
    <dbReference type="NCBI Taxonomy" id="1450541"/>
    <lineage>
        <taxon>Eukaryota</taxon>
        <taxon>Fungi</taxon>
        <taxon>Dikarya</taxon>
        <taxon>Ascomycota</taxon>
        <taxon>Pezizomycotina</taxon>
        <taxon>Eurotiomycetes</taxon>
        <taxon>Eurotiomycetidae</taxon>
        <taxon>Eurotiales</taxon>
        <taxon>Aspergillaceae</taxon>
        <taxon>Aspergillus</taxon>
        <taxon>Aspergillus subgen. Circumdati</taxon>
    </lineage>
</organism>
<gene>
    <name evidence="1" type="ORF">BP00DRAFT_474221</name>
</gene>
<dbReference type="AlphaFoldDB" id="A0A2V5JA52"/>
<name>A0A2V5JA52_9EURO</name>
<proteinExistence type="predicted"/>
<dbReference type="Gene3D" id="2.60.120.620">
    <property type="entry name" value="q2cbj1_9rhob like domain"/>
    <property type="match status" value="1"/>
</dbReference>
<dbReference type="PANTHER" id="PTHR33099">
    <property type="entry name" value="FE2OG DIOXYGENASE DOMAIN-CONTAINING PROTEIN"/>
    <property type="match status" value="1"/>
</dbReference>
<reference evidence="1 2" key="1">
    <citation type="submission" date="2018-02" db="EMBL/GenBank/DDBJ databases">
        <title>The genomes of Aspergillus section Nigri reveals drivers in fungal speciation.</title>
        <authorList>
            <consortium name="DOE Joint Genome Institute"/>
            <person name="Vesth T.C."/>
            <person name="Nybo J."/>
            <person name="Theobald S."/>
            <person name="Brandl J."/>
            <person name="Frisvad J.C."/>
            <person name="Nielsen K.F."/>
            <person name="Lyhne E.K."/>
            <person name="Kogle M.E."/>
            <person name="Kuo A."/>
            <person name="Riley R."/>
            <person name="Clum A."/>
            <person name="Nolan M."/>
            <person name="Lipzen A."/>
            <person name="Salamov A."/>
            <person name="Henrissat B."/>
            <person name="Wiebenga A."/>
            <person name="De vries R.P."/>
            <person name="Grigoriev I.V."/>
            <person name="Mortensen U.H."/>
            <person name="Andersen M.R."/>
            <person name="Baker S.E."/>
        </authorList>
    </citation>
    <scope>NUCLEOTIDE SEQUENCE [LARGE SCALE GENOMIC DNA]</scope>
    <source>
        <strain evidence="1 2">CBS 114.80</strain>
    </source>
</reference>
<evidence type="ECO:0000313" key="2">
    <source>
        <dbReference type="Proteomes" id="UP000248817"/>
    </source>
</evidence>